<keyword evidence="8" id="KW-0548">Nucleotidyltransferase</keyword>
<feature type="compositionally biased region" description="Polar residues" evidence="18">
    <location>
        <begin position="410"/>
        <end position="423"/>
    </location>
</feature>
<evidence type="ECO:0000256" key="9">
    <source>
        <dbReference type="ARBA" id="ARBA00022705"/>
    </source>
</evidence>
<reference evidence="21" key="1">
    <citation type="journal article" date="2015" name="BMC Genomics">
        <title>Genomic and transcriptomic analysis of the endophytic fungus Pestalotiopsis fici reveals its lifestyle and high potential for synthesis of natural products.</title>
        <authorList>
            <person name="Wang X."/>
            <person name="Zhang X."/>
            <person name="Liu L."/>
            <person name="Xiang M."/>
            <person name="Wang W."/>
            <person name="Sun X."/>
            <person name="Che Y."/>
            <person name="Guo L."/>
            <person name="Liu G."/>
            <person name="Guo L."/>
            <person name="Wang C."/>
            <person name="Yin W.B."/>
            <person name="Stadler M."/>
            <person name="Zhang X."/>
            <person name="Liu X."/>
        </authorList>
    </citation>
    <scope>NUCLEOTIDE SEQUENCE [LARGE SCALE GENOMIC DNA]</scope>
    <source>
        <strain evidence="21">W106-1 / CGMCC3.15140</strain>
    </source>
</reference>
<dbReference type="SMART" id="SM00483">
    <property type="entry name" value="POLXc"/>
    <property type="match status" value="1"/>
</dbReference>
<dbReference type="SUPFAM" id="SSF81301">
    <property type="entry name" value="Nucleotidyltransferase"/>
    <property type="match status" value="1"/>
</dbReference>
<evidence type="ECO:0000313" key="21">
    <source>
        <dbReference type="Proteomes" id="UP000030651"/>
    </source>
</evidence>
<keyword evidence="11" id="KW-0227">DNA damage</keyword>
<evidence type="ECO:0000256" key="4">
    <source>
        <dbReference type="ARBA" id="ARBA00012417"/>
    </source>
</evidence>
<dbReference type="RefSeq" id="XP_007828156.1">
    <property type="nucleotide sequence ID" value="XM_007829965.1"/>
</dbReference>
<keyword evidence="6" id="KW-0237">DNA synthesis</keyword>
<dbReference type="InParanoid" id="W3XQL7"/>
<feature type="compositionally biased region" description="Basic and acidic residues" evidence="18">
    <location>
        <begin position="425"/>
        <end position="436"/>
    </location>
</feature>
<dbReference type="OMA" id="KWHGASA"/>
<dbReference type="AlphaFoldDB" id="W3XQL7"/>
<dbReference type="PRINTS" id="PR00870">
    <property type="entry name" value="DNAPOLXBETA"/>
</dbReference>
<feature type="domain" description="BRCT" evidence="19">
    <location>
        <begin position="178"/>
        <end position="272"/>
    </location>
</feature>
<evidence type="ECO:0000259" key="19">
    <source>
        <dbReference type="PROSITE" id="PS50172"/>
    </source>
</evidence>
<gene>
    <name evidence="20" type="ORF">PFICI_01384</name>
</gene>
<feature type="compositionally biased region" description="Polar residues" evidence="18">
    <location>
        <begin position="277"/>
        <end position="292"/>
    </location>
</feature>
<dbReference type="CDD" id="cd00141">
    <property type="entry name" value="NT_POLXc"/>
    <property type="match status" value="1"/>
</dbReference>
<dbReference type="Proteomes" id="UP000030651">
    <property type="component" value="Unassembled WGS sequence"/>
</dbReference>
<evidence type="ECO:0000256" key="16">
    <source>
        <dbReference type="ARBA" id="ARBA00049244"/>
    </source>
</evidence>
<feature type="compositionally biased region" description="Basic residues" evidence="18">
    <location>
        <begin position="37"/>
        <end position="53"/>
    </location>
</feature>
<dbReference type="InterPro" id="IPR010996">
    <property type="entry name" value="HHH_MUS81"/>
</dbReference>
<dbReference type="SUPFAM" id="SSF47802">
    <property type="entry name" value="DNA polymerase beta, N-terminal domain-like"/>
    <property type="match status" value="1"/>
</dbReference>
<keyword evidence="9" id="KW-0235">DNA replication</keyword>
<evidence type="ECO:0000256" key="15">
    <source>
        <dbReference type="ARBA" id="ARBA00023242"/>
    </source>
</evidence>
<comment type="catalytic activity">
    <reaction evidence="16">
        <text>DNA(n) + a 2'-deoxyribonucleoside 5'-triphosphate = DNA(n+1) + diphosphate</text>
        <dbReference type="Rhea" id="RHEA:22508"/>
        <dbReference type="Rhea" id="RHEA-COMP:17339"/>
        <dbReference type="Rhea" id="RHEA-COMP:17340"/>
        <dbReference type="ChEBI" id="CHEBI:33019"/>
        <dbReference type="ChEBI" id="CHEBI:61560"/>
        <dbReference type="ChEBI" id="CHEBI:173112"/>
        <dbReference type="EC" id="2.7.7.7"/>
    </reaction>
</comment>
<dbReference type="Gene3D" id="1.10.150.110">
    <property type="entry name" value="DNA polymerase beta, N-terminal domain-like"/>
    <property type="match status" value="1"/>
</dbReference>
<dbReference type="PANTHER" id="PTHR11276:SF28">
    <property type="entry name" value="DNA POLYMERASE LAMBDA"/>
    <property type="match status" value="1"/>
</dbReference>
<dbReference type="InterPro" id="IPR036420">
    <property type="entry name" value="BRCT_dom_sf"/>
</dbReference>
<dbReference type="Pfam" id="PF14716">
    <property type="entry name" value="HHH_8"/>
    <property type="match status" value="1"/>
</dbReference>
<keyword evidence="13" id="KW-0234">DNA repair</keyword>
<dbReference type="Pfam" id="PF14791">
    <property type="entry name" value="DNA_pol_B_thumb"/>
    <property type="match status" value="1"/>
</dbReference>
<feature type="compositionally biased region" description="Basic residues" evidence="18">
    <location>
        <begin position="140"/>
        <end position="150"/>
    </location>
</feature>
<keyword evidence="10" id="KW-0479">Metal-binding</keyword>
<dbReference type="PRINTS" id="PR00869">
    <property type="entry name" value="DNAPOLX"/>
</dbReference>
<evidence type="ECO:0000256" key="18">
    <source>
        <dbReference type="SAM" id="MobiDB-lite"/>
    </source>
</evidence>
<dbReference type="FunFam" id="1.10.150.110:FF:000005">
    <property type="entry name" value="DNA polymerase POL4"/>
    <property type="match status" value="1"/>
</dbReference>
<dbReference type="InterPro" id="IPR043519">
    <property type="entry name" value="NT_sf"/>
</dbReference>
<evidence type="ECO:0000256" key="10">
    <source>
        <dbReference type="ARBA" id="ARBA00022723"/>
    </source>
</evidence>
<dbReference type="GO" id="GO:0005634">
    <property type="term" value="C:nucleus"/>
    <property type="evidence" value="ECO:0007669"/>
    <property type="project" value="UniProtKB-SubCell"/>
</dbReference>
<dbReference type="InterPro" id="IPR022312">
    <property type="entry name" value="DNA_pol_X"/>
</dbReference>
<feature type="active site" description="Nucleophile; Schiff-base intermediate with DNA; for 5'-dRP lyase activity" evidence="17">
    <location>
        <position position="531"/>
    </location>
</feature>
<dbReference type="InterPro" id="IPR001357">
    <property type="entry name" value="BRCT_dom"/>
</dbReference>
<dbReference type="Pfam" id="PF10391">
    <property type="entry name" value="DNA_pol_lambd_f"/>
    <property type="match status" value="1"/>
</dbReference>
<feature type="compositionally biased region" description="Polar residues" evidence="18">
    <location>
        <begin position="322"/>
        <end position="347"/>
    </location>
</feature>
<evidence type="ECO:0000256" key="1">
    <source>
        <dbReference type="ARBA" id="ARBA00001936"/>
    </source>
</evidence>
<dbReference type="InterPro" id="IPR002054">
    <property type="entry name" value="DNA-dir_DNA_pol_X"/>
</dbReference>
<dbReference type="Gene3D" id="3.40.50.10190">
    <property type="entry name" value="BRCT domain"/>
    <property type="match status" value="1"/>
</dbReference>
<evidence type="ECO:0000256" key="11">
    <source>
        <dbReference type="ARBA" id="ARBA00022763"/>
    </source>
</evidence>
<organism evidence="20 21">
    <name type="scientific">Pestalotiopsis fici (strain W106-1 / CGMCC3.15140)</name>
    <dbReference type="NCBI Taxonomy" id="1229662"/>
    <lineage>
        <taxon>Eukaryota</taxon>
        <taxon>Fungi</taxon>
        <taxon>Dikarya</taxon>
        <taxon>Ascomycota</taxon>
        <taxon>Pezizomycotina</taxon>
        <taxon>Sordariomycetes</taxon>
        <taxon>Xylariomycetidae</taxon>
        <taxon>Amphisphaeriales</taxon>
        <taxon>Sporocadaceae</taxon>
        <taxon>Pestalotiopsis</taxon>
    </lineage>
</organism>
<comment type="similarity">
    <text evidence="3">Belongs to the DNA polymerase type-X family.</text>
</comment>
<keyword evidence="7" id="KW-0808">Transferase</keyword>
<feature type="compositionally biased region" description="Polar residues" evidence="18">
    <location>
        <begin position="128"/>
        <end position="139"/>
    </location>
</feature>
<dbReference type="GO" id="GO:0016829">
    <property type="term" value="F:lyase activity"/>
    <property type="evidence" value="ECO:0007669"/>
    <property type="project" value="UniProtKB-KW"/>
</dbReference>
<feature type="region of interest" description="Disordered" evidence="18">
    <location>
        <begin position="277"/>
        <end position="450"/>
    </location>
</feature>
<accession>W3XQL7</accession>
<evidence type="ECO:0000256" key="6">
    <source>
        <dbReference type="ARBA" id="ARBA00022634"/>
    </source>
</evidence>
<keyword evidence="15" id="KW-0539">Nucleus</keyword>
<keyword evidence="12" id="KW-0239">DNA-directed DNA polymerase</keyword>
<dbReference type="InterPro" id="IPR028207">
    <property type="entry name" value="DNA_pol_B_palm_palm"/>
</dbReference>
<dbReference type="GO" id="GO:0003887">
    <property type="term" value="F:DNA-directed DNA polymerase activity"/>
    <property type="evidence" value="ECO:0007669"/>
    <property type="project" value="UniProtKB-KW"/>
</dbReference>
<dbReference type="Gene3D" id="3.30.460.10">
    <property type="entry name" value="Beta Polymerase, domain 2"/>
    <property type="match status" value="1"/>
</dbReference>
<dbReference type="EC" id="2.7.7.7" evidence="4"/>
<dbReference type="STRING" id="1229662.W3XQL7"/>
<dbReference type="eggNOG" id="KOG2534">
    <property type="taxonomic scope" value="Eukaryota"/>
</dbReference>
<dbReference type="HOGENOM" id="CLU_008698_3_0_1"/>
<evidence type="ECO:0000256" key="17">
    <source>
        <dbReference type="PIRSR" id="PIRSR622312-50"/>
    </source>
</evidence>
<dbReference type="KEGG" id="pfy:PFICI_01384"/>
<dbReference type="Pfam" id="PF14792">
    <property type="entry name" value="DNA_pol_B_palm"/>
    <property type="match status" value="1"/>
</dbReference>
<evidence type="ECO:0000256" key="7">
    <source>
        <dbReference type="ARBA" id="ARBA00022679"/>
    </source>
</evidence>
<dbReference type="PROSITE" id="PS50172">
    <property type="entry name" value="BRCT"/>
    <property type="match status" value="1"/>
</dbReference>
<evidence type="ECO:0000256" key="2">
    <source>
        <dbReference type="ARBA" id="ARBA00004123"/>
    </source>
</evidence>
<dbReference type="Gene3D" id="1.10.150.20">
    <property type="entry name" value="5' to 3' exonuclease, C-terminal subdomain"/>
    <property type="match status" value="1"/>
</dbReference>
<evidence type="ECO:0000256" key="12">
    <source>
        <dbReference type="ARBA" id="ARBA00022932"/>
    </source>
</evidence>
<dbReference type="EMBL" id="KI912109">
    <property type="protein sequence ID" value="ETS87556.1"/>
    <property type="molecule type" value="Genomic_DNA"/>
</dbReference>
<feature type="compositionally biased region" description="Polar residues" evidence="18">
    <location>
        <begin position="151"/>
        <end position="162"/>
    </location>
</feature>
<sequence>MDPDLDDKTALFSRLQDLEQIDETDDQILEAEEANHRAKCKAFAHSSPRKPTPRTRSTVGGTSTPRLEAPRRTASDSAAVQRTPRATPRADVIIIEDTPEPEGNPTKRPQLASLLNVTFNEEIISVPDSVQASSSQPSRKVSRPQLRRTNRSSPSAEDTPSVTMGKRKRPTKLNMAPEAQQWFKGSSFFYFPNNDTNAVRERRITKAREHGAEWVRTLREATHLIVDADLTHKDLEKAFSANELADKIVVNDVYPMECISYRTFLKPDREKFKVQGLSSTLNSSVDPPQSSETSERSLQPKAPRSRARTGHLDPAATPPRSDASTQKSTQLSSGNVISDSQLGSQKATADVDHENSVSQEEMPLDVSQAGAEGKADEDELAQIIHFAKANPDANVDAESEMEDDRRPSSADISTAPSIEQTAVDNGRESSDDEPQRKNPRKTKAKRLKNENWQDKFACMKGGTKDAKPDNPNADTIAMLQSMCDHYTRNNEHWRVTAYRRAISALRQQSTKILTSSQAKDIAGIGDRLADKIEEIVTTGRLRRLEEAANEPNHEARELFLKVYDVGLQTAEKWIAQGYRTLDDLLERANLSRNQRIGVEHFDDLNTRIPRAEVEALGDHVRRVARELDSRVELLIGGSYRRGSDSSGDIDFIVTKKGTTASADLGPFLDELVGRLMRQGFLTAGLATSRSDTGNKWHGCCVLPKEEFPGDRTQYKPIWRRIDFLLVPETEFGAALLYFTGNDLFNRSMRLLGDKKGMCLNQRGLFRGVIRGPGRVKYTDGELVEGRDEKKIFEALGVQWREPHQRWC</sequence>
<dbReference type="InterPro" id="IPR002008">
    <property type="entry name" value="DNA_pol_X_beta-like"/>
</dbReference>
<dbReference type="GO" id="GO:0003677">
    <property type="term" value="F:DNA binding"/>
    <property type="evidence" value="ECO:0007669"/>
    <property type="project" value="InterPro"/>
</dbReference>
<dbReference type="InterPro" id="IPR027421">
    <property type="entry name" value="DNA_pol_lamdba_lyase_dom_sf"/>
</dbReference>
<name>W3XQL7_PESFW</name>
<feature type="compositionally biased region" description="Polar residues" evidence="18">
    <location>
        <begin position="54"/>
        <end position="65"/>
    </location>
</feature>
<dbReference type="GeneID" id="19266397"/>
<dbReference type="GO" id="GO:0046872">
    <property type="term" value="F:metal ion binding"/>
    <property type="evidence" value="ECO:0007669"/>
    <property type="project" value="UniProtKB-KW"/>
</dbReference>
<evidence type="ECO:0000256" key="5">
    <source>
        <dbReference type="ARBA" id="ARBA00016513"/>
    </source>
</evidence>
<dbReference type="Gene3D" id="3.30.210.10">
    <property type="entry name" value="DNA polymerase, thumb domain"/>
    <property type="match status" value="1"/>
</dbReference>
<dbReference type="InterPro" id="IPR029398">
    <property type="entry name" value="PolB_thumb"/>
</dbReference>
<evidence type="ECO:0000313" key="20">
    <source>
        <dbReference type="EMBL" id="ETS87556.1"/>
    </source>
</evidence>
<keyword evidence="14" id="KW-0456">Lyase</keyword>
<proteinExistence type="inferred from homology"/>
<comment type="cofactor">
    <cofactor evidence="1">
        <name>Mn(2+)</name>
        <dbReference type="ChEBI" id="CHEBI:29035"/>
    </cofactor>
</comment>
<dbReference type="OrthoDB" id="205514at2759"/>
<dbReference type="PANTHER" id="PTHR11276">
    <property type="entry name" value="DNA POLYMERASE TYPE-X FAMILY MEMBER"/>
    <property type="match status" value="1"/>
</dbReference>
<keyword evidence="21" id="KW-1185">Reference proteome</keyword>
<evidence type="ECO:0000256" key="3">
    <source>
        <dbReference type="ARBA" id="ARBA00008323"/>
    </source>
</evidence>
<dbReference type="SUPFAM" id="SSF81585">
    <property type="entry name" value="PsbU/PolX domain-like"/>
    <property type="match status" value="1"/>
</dbReference>
<evidence type="ECO:0000256" key="8">
    <source>
        <dbReference type="ARBA" id="ARBA00022695"/>
    </source>
</evidence>
<comment type="subcellular location">
    <subcellularLocation>
        <location evidence="2">Nucleus</location>
    </subcellularLocation>
</comment>
<feature type="region of interest" description="Disordered" evidence="18">
    <location>
        <begin position="128"/>
        <end position="173"/>
    </location>
</feature>
<evidence type="ECO:0000256" key="13">
    <source>
        <dbReference type="ARBA" id="ARBA00023204"/>
    </source>
</evidence>
<dbReference type="GO" id="GO:0006303">
    <property type="term" value="P:double-strand break repair via nonhomologous end joining"/>
    <property type="evidence" value="ECO:0007669"/>
    <property type="project" value="TreeGrafter"/>
</dbReference>
<dbReference type="FunFam" id="1.10.150.20:FF:000010">
    <property type="entry name" value="DNA polymerase lambda"/>
    <property type="match status" value="1"/>
</dbReference>
<protein>
    <recommendedName>
        <fullName evidence="5">DNA polymerase lambda</fullName>
        <ecNumber evidence="4">2.7.7.7</ecNumber>
    </recommendedName>
</protein>
<dbReference type="InterPro" id="IPR037160">
    <property type="entry name" value="DNA_Pol_thumb_sf"/>
</dbReference>
<feature type="region of interest" description="Disordered" evidence="18">
    <location>
        <begin position="33"/>
        <end position="109"/>
    </location>
</feature>
<dbReference type="InterPro" id="IPR018944">
    <property type="entry name" value="DNA_pol_lambd_fingers_domain"/>
</dbReference>
<feature type="compositionally biased region" description="Basic residues" evidence="18">
    <location>
        <begin position="437"/>
        <end position="446"/>
    </location>
</feature>
<evidence type="ECO:0000256" key="14">
    <source>
        <dbReference type="ARBA" id="ARBA00023239"/>
    </source>
</evidence>